<dbReference type="KEGG" id="nch:A0U93_14200"/>
<reference evidence="3 4" key="1">
    <citation type="submission" date="2016-03" db="EMBL/GenBank/DDBJ databases">
        <title>Acetic acid bacteria sequencing.</title>
        <authorList>
            <person name="Brandt J."/>
            <person name="Jakob F."/>
            <person name="Vogel R.F."/>
        </authorList>
    </citation>
    <scope>NUCLEOTIDE SEQUENCE [LARGE SCALE GENOMIC DNA]</scope>
    <source>
        <strain evidence="3 4">NBRC 101099</strain>
    </source>
</reference>
<dbReference type="AlphaFoldDB" id="A0A1U9KSU0"/>
<dbReference type="EMBL" id="CP014691">
    <property type="protein sequence ID" value="AQS88878.1"/>
    <property type="molecule type" value="Genomic_DNA"/>
</dbReference>
<dbReference type="Proteomes" id="UP000188604">
    <property type="component" value="Chromosome"/>
</dbReference>
<keyword evidence="4" id="KW-1185">Reference proteome</keyword>
<proteinExistence type="predicted"/>
<dbReference type="RefSeq" id="WP_077807929.1">
    <property type="nucleotide sequence ID" value="NZ_BJXS01000001.1"/>
</dbReference>
<feature type="region of interest" description="Disordered" evidence="1">
    <location>
        <begin position="112"/>
        <end position="136"/>
    </location>
</feature>
<gene>
    <name evidence="3" type="ORF">A0U93_14200</name>
</gene>
<dbReference type="OrthoDB" id="7218767at2"/>
<evidence type="ECO:0000259" key="2">
    <source>
        <dbReference type="Pfam" id="PF20072"/>
    </source>
</evidence>
<organism evidence="3 4">
    <name type="scientific">Neoasaia chiangmaiensis</name>
    <dbReference type="NCBI Taxonomy" id="320497"/>
    <lineage>
        <taxon>Bacteria</taxon>
        <taxon>Pseudomonadati</taxon>
        <taxon>Pseudomonadota</taxon>
        <taxon>Alphaproteobacteria</taxon>
        <taxon>Acetobacterales</taxon>
        <taxon>Acetobacteraceae</taxon>
        <taxon>Neoasaia</taxon>
    </lineage>
</organism>
<name>A0A1U9KSU0_9PROT</name>
<dbReference type="STRING" id="320497.A0U93_14200"/>
<feature type="compositionally biased region" description="Basic and acidic residues" evidence="1">
    <location>
        <begin position="119"/>
        <end position="136"/>
    </location>
</feature>
<protein>
    <recommendedName>
        <fullName evidence="2">DUF6468 domain-containing protein</fullName>
    </recommendedName>
</protein>
<evidence type="ECO:0000313" key="4">
    <source>
        <dbReference type="Proteomes" id="UP000188604"/>
    </source>
</evidence>
<sequence>MSDLQICIEVTLSFLLVLSIFYSLHLARALSVLKRDRNDINTLIKTLERSTDEARRGIDHLRLTTEMVERQLGKTVGQGKTLRQELATLCERGEALADQIEHYRPAVRGQVVATPKASPDLRERREESVRSSRSEAERELIRALKLQRA</sequence>
<dbReference type="Pfam" id="PF20072">
    <property type="entry name" value="DUF6468"/>
    <property type="match status" value="1"/>
</dbReference>
<evidence type="ECO:0000256" key="1">
    <source>
        <dbReference type="SAM" id="MobiDB-lite"/>
    </source>
</evidence>
<dbReference type="InterPro" id="IPR045531">
    <property type="entry name" value="DUF6468"/>
</dbReference>
<feature type="domain" description="DUF6468" evidence="2">
    <location>
        <begin position="33"/>
        <end position="108"/>
    </location>
</feature>
<accession>A0A1U9KSU0</accession>
<evidence type="ECO:0000313" key="3">
    <source>
        <dbReference type="EMBL" id="AQS88878.1"/>
    </source>
</evidence>